<reference evidence="3" key="1">
    <citation type="submission" date="2019-12" db="UniProtKB">
        <authorList>
            <consortium name="WormBaseParasite"/>
        </authorList>
    </citation>
    <scope>IDENTIFICATION</scope>
</reference>
<dbReference type="Proteomes" id="UP000046395">
    <property type="component" value="Unassembled WGS sequence"/>
</dbReference>
<evidence type="ECO:0000256" key="1">
    <source>
        <dbReference type="SAM" id="SignalP"/>
    </source>
</evidence>
<feature type="signal peptide" evidence="1">
    <location>
        <begin position="1"/>
        <end position="26"/>
    </location>
</feature>
<feature type="chain" id="PRO_5024412957" evidence="1">
    <location>
        <begin position="27"/>
        <end position="475"/>
    </location>
</feature>
<proteinExistence type="predicted"/>
<evidence type="ECO:0000313" key="3">
    <source>
        <dbReference type="WBParaSite" id="TMUE_2000009014.1"/>
    </source>
</evidence>
<dbReference type="AlphaFoldDB" id="A0A5S6QPC8"/>
<organism evidence="2 3">
    <name type="scientific">Trichuris muris</name>
    <name type="common">Mouse whipworm</name>
    <dbReference type="NCBI Taxonomy" id="70415"/>
    <lineage>
        <taxon>Eukaryota</taxon>
        <taxon>Metazoa</taxon>
        <taxon>Ecdysozoa</taxon>
        <taxon>Nematoda</taxon>
        <taxon>Enoplea</taxon>
        <taxon>Dorylaimia</taxon>
        <taxon>Trichinellida</taxon>
        <taxon>Trichuridae</taxon>
        <taxon>Trichuris</taxon>
    </lineage>
</organism>
<dbReference type="WBParaSite" id="TMUE_2000009014.1">
    <property type="protein sequence ID" value="TMUE_2000009014.1"/>
    <property type="gene ID" value="WBGene00300489"/>
</dbReference>
<keyword evidence="2" id="KW-1185">Reference proteome</keyword>
<keyword evidence="1" id="KW-0732">Signal</keyword>
<protein>
    <submittedName>
        <fullName evidence="3">Uncharacterized protein</fullName>
    </submittedName>
</protein>
<evidence type="ECO:0000313" key="2">
    <source>
        <dbReference type="Proteomes" id="UP000046395"/>
    </source>
</evidence>
<accession>A0A5S6QPC8</accession>
<sequence length="475" mass="54351">MKNPARMKLVAHSTLLLFLFYQATQGGDKFDNFEQEFTELMDSLHLHIQELLPTPCKLIHDEQVPVNNTKKNLLAAEKVFSKLSRYFHKPSELTFQKLLSTKACAIGDVPDHIVQFKVLRHSLCKQNKVTQRCSANNAMHIYCSWIGRLNGGFPVRTDGFVCYQSKEAELEDEFIATKLDICGEWNYDQSSAYRLAVPRYASSNITNMALYGPPAVLPYNTQFLVDHLDDITIPTYKEFKTGMSGHGELRYLGVNKMNIPIIVRRSGATYEVLIVDDYDRNKAEGPLPMFYEEPQVDRRADTPHQPTFEDYFYGLIAQERKDICTAKKLKAALGFTKIVFKNYFPHPHATDNSWVKATIYVIVARQPCFSNLNLNSSENYLHYKWKGFKSSIVSHLASLMTTVSAKKKLNEMKFRYFPLSRHSFALSLLSAALMALTTFINCRGLFSSTITLPIQLFMSMFIEYYMKRSLAAANT</sequence>
<name>A0A5S6QPC8_TRIMR</name>